<dbReference type="STRING" id="2656787.A0A370TWX3"/>
<dbReference type="InterPro" id="IPR002347">
    <property type="entry name" value="SDR_fam"/>
</dbReference>
<proteinExistence type="inferred from homology"/>
<dbReference type="PRINTS" id="PR00081">
    <property type="entry name" value="GDHRDH"/>
</dbReference>
<evidence type="ECO:0000256" key="1">
    <source>
        <dbReference type="ARBA" id="ARBA00006484"/>
    </source>
</evidence>
<dbReference type="Gene3D" id="3.40.50.720">
    <property type="entry name" value="NAD(P)-binding Rossmann-like Domain"/>
    <property type="match status" value="2"/>
</dbReference>
<dbReference type="GO" id="GO:0005811">
    <property type="term" value="C:lipid droplet"/>
    <property type="evidence" value="ECO:0007669"/>
    <property type="project" value="TreeGrafter"/>
</dbReference>
<dbReference type="Pfam" id="PF13561">
    <property type="entry name" value="adh_short_C2"/>
    <property type="match status" value="1"/>
</dbReference>
<accession>A0A370TWX3</accession>
<keyword evidence="2" id="KW-0521">NADP</keyword>
<keyword evidence="3" id="KW-0560">Oxidoreductase</keyword>
<evidence type="ECO:0000313" key="4">
    <source>
        <dbReference type="EMBL" id="RDL39978.1"/>
    </source>
</evidence>
<name>A0A370TWX3_9HELO</name>
<dbReference type="PANTHER" id="PTHR44169:SF3">
    <property type="entry name" value="SHORT-CHAIN DEHYDROGENASE SRDE"/>
    <property type="match status" value="1"/>
</dbReference>
<dbReference type="SUPFAM" id="SSF51735">
    <property type="entry name" value="NAD(P)-binding Rossmann-fold domains"/>
    <property type="match status" value="1"/>
</dbReference>
<organism evidence="4 5">
    <name type="scientific">Venustampulla echinocandica</name>
    <dbReference type="NCBI Taxonomy" id="2656787"/>
    <lineage>
        <taxon>Eukaryota</taxon>
        <taxon>Fungi</taxon>
        <taxon>Dikarya</taxon>
        <taxon>Ascomycota</taxon>
        <taxon>Pezizomycotina</taxon>
        <taxon>Leotiomycetes</taxon>
        <taxon>Helotiales</taxon>
        <taxon>Pleuroascaceae</taxon>
        <taxon>Venustampulla</taxon>
    </lineage>
</organism>
<dbReference type="EMBL" id="NPIC01000002">
    <property type="protein sequence ID" value="RDL39978.1"/>
    <property type="molecule type" value="Genomic_DNA"/>
</dbReference>
<dbReference type="OrthoDB" id="2102561at2759"/>
<dbReference type="PANTHER" id="PTHR44169">
    <property type="entry name" value="NADPH-DEPENDENT 1-ACYLDIHYDROXYACETONE PHOSPHATE REDUCTASE"/>
    <property type="match status" value="1"/>
</dbReference>
<dbReference type="GO" id="GO:0006654">
    <property type="term" value="P:phosphatidic acid biosynthetic process"/>
    <property type="evidence" value="ECO:0007669"/>
    <property type="project" value="TreeGrafter"/>
</dbReference>
<dbReference type="AlphaFoldDB" id="A0A370TWX3"/>
<comment type="caution">
    <text evidence="4">The sequence shown here is derived from an EMBL/GenBank/DDBJ whole genome shotgun (WGS) entry which is preliminary data.</text>
</comment>
<dbReference type="InterPro" id="IPR036291">
    <property type="entry name" value="NAD(P)-bd_dom_sf"/>
</dbReference>
<evidence type="ECO:0000256" key="3">
    <source>
        <dbReference type="ARBA" id="ARBA00023002"/>
    </source>
</evidence>
<dbReference type="GO" id="GO:0000140">
    <property type="term" value="F:acylglycerone-phosphate reductase (NADP+) activity"/>
    <property type="evidence" value="ECO:0007669"/>
    <property type="project" value="TreeGrafter"/>
</dbReference>
<gene>
    <name evidence="4" type="ORF">BP5553_04318</name>
</gene>
<dbReference type="GO" id="GO:0005783">
    <property type="term" value="C:endoplasmic reticulum"/>
    <property type="evidence" value="ECO:0007669"/>
    <property type="project" value="TreeGrafter"/>
</dbReference>
<dbReference type="InterPro" id="IPR020904">
    <property type="entry name" value="Sc_DH/Rdtase_CS"/>
</dbReference>
<evidence type="ECO:0000313" key="5">
    <source>
        <dbReference type="Proteomes" id="UP000254866"/>
    </source>
</evidence>
<dbReference type="GO" id="GO:0019433">
    <property type="term" value="P:triglyceride catabolic process"/>
    <property type="evidence" value="ECO:0007669"/>
    <property type="project" value="TreeGrafter"/>
</dbReference>
<dbReference type="PROSITE" id="PS00061">
    <property type="entry name" value="ADH_SHORT"/>
    <property type="match status" value="1"/>
</dbReference>
<dbReference type="GO" id="GO:0004806">
    <property type="term" value="F:triacylglycerol lipase activity"/>
    <property type="evidence" value="ECO:0007669"/>
    <property type="project" value="TreeGrafter"/>
</dbReference>
<dbReference type="Proteomes" id="UP000254866">
    <property type="component" value="Unassembled WGS sequence"/>
</dbReference>
<dbReference type="RefSeq" id="XP_031872634.1">
    <property type="nucleotide sequence ID" value="XM_032012941.1"/>
</dbReference>
<evidence type="ECO:0000256" key="2">
    <source>
        <dbReference type="ARBA" id="ARBA00022857"/>
    </source>
</evidence>
<dbReference type="GeneID" id="43597167"/>
<sequence length="355" mass="39595">MKMNPVSGPNQYNTKWIRNILQIQLKSLRTKHFYSPSHINSDFIISKSPVKTPLPFFIKPYQAPKRLKSHALRKIFTSKTIKTMSRKSVFITGCSEGGIGEALAKEFHRNGHRVFATARNLAKVGPLRSLGLEIVKLDVVDSESIKQAVESVQKATGGSLDFLINNSGRVYGLPLLDSDLSEAKKLFDVNGTIVNIGSVAGKFPMMWQGYYNATKAAANMLTDQLRMELSPFGVNVIQVITAGVKTRIFDNMPSAKLPESSLYALAQDIMDSTTVVAVVERDGMDVDEYARAVVANLLTSNPKKNHWVGGSVWKVWIISHSWETIWDTYLPMLFRLPEITKLLQATKKAPKRVAR</sequence>
<protein>
    <submittedName>
        <fullName evidence="4">Putative Short-chain dehydrogenase</fullName>
    </submittedName>
</protein>
<comment type="similarity">
    <text evidence="1">Belongs to the short-chain dehydrogenases/reductases (SDR) family.</text>
</comment>
<reference evidence="4 5" key="1">
    <citation type="journal article" date="2018" name="IMA Fungus">
        <title>IMA Genome-F 9: Draft genome sequence of Annulohypoxylon stygium, Aspergillus mulundensis, Berkeleyomyces basicola (syn. Thielaviopsis basicola), Ceratocystis smalleyi, two Cercospora beticola strains, Coleophoma cylindrospora, Fusarium fracticaudum, Phialophora cf. hyalina, and Morchella septimelata.</title>
        <authorList>
            <person name="Wingfield B.D."/>
            <person name="Bills G.F."/>
            <person name="Dong Y."/>
            <person name="Huang W."/>
            <person name="Nel W.J."/>
            <person name="Swalarsk-Parry B.S."/>
            <person name="Vaghefi N."/>
            <person name="Wilken P.M."/>
            <person name="An Z."/>
            <person name="de Beer Z.W."/>
            <person name="De Vos L."/>
            <person name="Chen L."/>
            <person name="Duong T.A."/>
            <person name="Gao Y."/>
            <person name="Hammerbacher A."/>
            <person name="Kikkert J.R."/>
            <person name="Li Y."/>
            <person name="Li H."/>
            <person name="Li K."/>
            <person name="Li Q."/>
            <person name="Liu X."/>
            <person name="Ma X."/>
            <person name="Naidoo K."/>
            <person name="Pethybridge S.J."/>
            <person name="Sun J."/>
            <person name="Steenkamp E.T."/>
            <person name="van der Nest M.A."/>
            <person name="van Wyk S."/>
            <person name="Wingfield M.J."/>
            <person name="Xiong C."/>
            <person name="Yue Q."/>
            <person name="Zhang X."/>
        </authorList>
    </citation>
    <scope>NUCLEOTIDE SEQUENCE [LARGE SCALE GENOMIC DNA]</scope>
    <source>
        <strain evidence="4 5">BP 5553</strain>
    </source>
</reference>
<keyword evidence="5" id="KW-1185">Reference proteome</keyword>